<feature type="transmembrane region" description="Helical" evidence="2">
    <location>
        <begin position="49"/>
        <end position="68"/>
    </location>
</feature>
<evidence type="ECO:0000256" key="2">
    <source>
        <dbReference type="SAM" id="Phobius"/>
    </source>
</evidence>
<dbReference type="AlphaFoldDB" id="A0A9W6PYQ4"/>
<feature type="region of interest" description="Disordered" evidence="1">
    <location>
        <begin position="284"/>
        <end position="333"/>
    </location>
</feature>
<reference evidence="3" key="1">
    <citation type="submission" date="2023-02" db="EMBL/GenBank/DDBJ databases">
        <title>Actinomadura rubrobrunea NBRC 14622.</title>
        <authorList>
            <person name="Ichikawa N."/>
            <person name="Sato H."/>
            <person name="Tonouchi N."/>
        </authorList>
    </citation>
    <scope>NUCLEOTIDE SEQUENCE</scope>
    <source>
        <strain evidence="3">NBRC 14622</strain>
    </source>
</reference>
<accession>A0A9W6PYQ4</accession>
<name>A0A9W6PYQ4_9ACTN</name>
<feature type="transmembrane region" description="Helical" evidence="2">
    <location>
        <begin position="165"/>
        <end position="185"/>
    </location>
</feature>
<evidence type="ECO:0000313" key="4">
    <source>
        <dbReference type="Proteomes" id="UP001165124"/>
    </source>
</evidence>
<feature type="transmembrane region" description="Helical" evidence="2">
    <location>
        <begin position="74"/>
        <end position="94"/>
    </location>
</feature>
<evidence type="ECO:0000313" key="3">
    <source>
        <dbReference type="EMBL" id="GLW66839.1"/>
    </source>
</evidence>
<feature type="compositionally biased region" description="Low complexity" evidence="1">
    <location>
        <begin position="302"/>
        <end position="333"/>
    </location>
</feature>
<comment type="caution">
    <text evidence="3">The sequence shown here is derived from an EMBL/GenBank/DDBJ whole genome shotgun (WGS) entry which is preliminary data.</text>
</comment>
<feature type="transmembrane region" description="Helical" evidence="2">
    <location>
        <begin position="264"/>
        <end position="283"/>
    </location>
</feature>
<protein>
    <submittedName>
        <fullName evidence="3">Uncharacterized protein</fullName>
    </submittedName>
</protein>
<dbReference type="EMBL" id="BSRZ01000017">
    <property type="protein sequence ID" value="GLW66839.1"/>
    <property type="molecule type" value="Genomic_DNA"/>
</dbReference>
<dbReference type="Proteomes" id="UP001165124">
    <property type="component" value="Unassembled WGS sequence"/>
</dbReference>
<dbReference type="PANTHER" id="PTHR40761">
    <property type="entry name" value="CONSERVED INTEGRAL MEMBRANE ALANINE VALINE AND LEUCINE RICH PROTEIN-RELATED"/>
    <property type="match status" value="1"/>
</dbReference>
<feature type="transmembrane region" description="Helical" evidence="2">
    <location>
        <begin position="103"/>
        <end position="120"/>
    </location>
</feature>
<keyword evidence="4" id="KW-1185">Reference proteome</keyword>
<dbReference type="Gene3D" id="1.10.3730.20">
    <property type="match status" value="1"/>
</dbReference>
<dbReference type="PANTHER" id="PTHR40761:SF1">
    <property type="entry name" value="CONSERVED INTEGRAL MEMBRANE ALANINE VALINE AND LEUCINE RICH PROTEIN-RELATED"/>
    <property type="match status" value="1"/>
</dbReference>
<sequence>MNGTTAALLAVSLYYVGAALLKSAGARMEPLRGDRPWHLLVQTTRSGRWLAGVVVFAVGVELQLIAFAELPLSRAQPLFSAALAVLPVIAAVWFRERPTARECLGFAVFAAGTLLIAASVRPDGDIGTAPPAALLCAVTVPSLAVPIALFSWGDRRRPPRHARPPAGVEYGVSVGILVGTVEVAVKGLTLESVQPGPAVLLTTPYPYLIGAAVILAMAQGTIALQRCRLTVSAAVCTIVAKTYLIVVGSLLYGGDWPADPLYGVPRILGIALAASALLAFPRYEPDPSASPRPSRGPDEGRPPSGRVSSGPGGRSSSSMTSSAVSISGRVPPR</sequence>
<feature type="transmembrane region" description="Helical" evidence="2">
    <location>
        <begin position="205"/>
        <end position="224"/>
    </location>
</feature>
<proteinExistence type="predicted"/>
<organism evidence="3 4">
    <name type="scientific">Actinomadura rubrobrunea</name>
    <dbReference type="NCBI Taxonomy" id="115335"/>
    <lineage>
        <taxon>Bacteria</taxon>
        <taxon>Bacillati</taxon>
        <taxon>Actinomycetota</taxon>
        <taxon>Actinomycetes</taxon>
        <taxon>Streptosporangiales</taxon>
        <taxon>Thermomonosporaceae</taxon>
        <taxon>Actinomadura</taxon>
    </lineage>
</organism>
<feature type="transmembrane region" description="Helical" evidence="2">
    <location>
        <begin position="231"/>
        <end position="252"/>
    </location>
</feature>
<feature type="transmembrane region" description="Helical" evidence="2">
    <location>
        <begin position="6"/>
        <end position="28"/>
    </location>
</feature>
<evidence type="ECO:0000256" key="1">
    <source>
        <dbReference type="SAM" id="MobiDB-lite"/>
    </source>
</evidence>
<gene>
    <name evidence="3" type="ORF">Arub01_50830</name>
</gene>
<feature type="transmembrane region" description="Helical" evidence="2">
    <location>
        <begin position="132"/>
        <end position="153"/>
    </location>
</feature>
<keyword evidence="2" id="KW-0812">Transmembrane</keyword>
<keyword evidence="2" id="KW-0472">Membrane</keyword>
<dbReference type="SUPFAM" id="SSF103481">
    <property type="entry name" value="Multidrug resistance efflux transporter EmrE"/>
    <property type="match status" value="1"/>
</dbReference>
<dbReference type="InterPro" id="IPR037185">
    <property type="entry name" value="EmrE-like"/>
</dbReference>
<keyword evidence="2" id="KW-1133">Transmembrane helix</keyword>